<keyword evidence="3" id="KW-1185">Reference proteome</keyword>
<dbReference type="RefSeq" id="XP_033390220.1">
    <property type="nucleotide sequence ID" value="XM_033533528.1"/>
</dbReference>
<gene>
    <name evidence="2" type="ORF">BU24DRAFT_488212</name>
</gene>
<feature type="compositionally biased region" description="Basic and acidic residues" evidence="1">
    <location>
        <begin position="112"/>
        <end position="163"/>
    </location>
</feature>
<dbReference type="Proteomes" id="UP000799778">
    <property type="component" value="Unassembled WGS sequence"/>
</dbReference>
<feature type="region of interest" description="Disordered" evidence="1">
    <location>
        <begin position="1"/>
        <end position="25"/>
    </location>
</feature>
<protein>
    <recommendedName>
        <fullName evidence="4">Pre-mRNA-splicing factor 38B</fullName>
    </recommendedName>
</protein>
<evidence type="ECO:0000313" key="3">
    <source>
        <dbReference type="Proteomes" id="UP000799778"/>
    </source>
</evidence>
<feature type="region of interest" description="Disordered" evidence="1">
    <location>
        <begin position="46"/>
        <end position="282"/>
    </location>
</feature>
<organism evidence="2 3">
    <name type="scientific">Aaosphaeria arxii CBS 175.79</name>
    <dbReference type="NCBI Taxonomy" id="1450172"/>
    <lineage>
        <taxon>Eukaryota</taxon>
        <taxon>Fungi</taxon>
        <taxon>Dikarya</taxon>
        <taxon>Ascomycota</taxon>
        <taxon>Pezizomycotina</taxon>
        <taxon>Dothideomycetes</taxon>
        <taxon>Pleosporomycetidae</taxon>
        <taxon>Pleosporales</taxon>
        <taxon>Pleosporales incertae sedis</taxon>
        <taxon>Aaosphaeria</taxon>
    </lineage>
</organism>
<name>A0A6A5YB09_9PLEO</name>
<feature type="compositionally biased region" description="Basic residues" evidence="1">
    <location>
        <begin position="164"/>
        <end position="174"/>
    </location>
</feature>
<feature type="compositionally biased region" description="Polar residues" evidence="1">
    <location>
        <begin position="1"/>
        <end position="15"/>
    </location>
</feature>
<sequence>MSRSTSPGVPTSMESRSAAPKPNTRFLRHIIKETDTHNAALLAKEAEESRARLRHMEKGKKLLEKRNIRRHDPGRLTPVDFSGEETGNNARKRSRQDDSDDERDRSRRRRRDREDAGHARSDRKRQGDGSRRRERERYDDSEGDNAKRSSRHYDTSKGLERDHRHSSRRHHYDSHRKDSSGHRSHRRRSRSPAASRSRSRSRSPRRHHKSSRRHNSRSRSPRSRSSKIHDDTKHRTQKAHSRREPSPRNGSDSDPLEDIVGPLPPSPAQLNVRSRGRGAHKANSMAMDARFSSTYDPQSDVHLNSDVEDEWGDALEALKDRERWKQQGAERLKAAGFTDDQVKKWERGDEKTEEDVKWSRRGEDREWDKGKVFDADGDVGLKAEWGRLT</sequence>
<proteinExistence type="predicted"/>
<dbReference type="AlphaFoldDB" id="A0A6A5YB09"/>
<dbReference type="EMBL" id="ML978066">
    <property type="protein sequence ID" value="KAF2021881.1"/>
    <property type="molecule type" value="Genomic_DNA"/>
</dbReference>
<evidence type="ECO:0000256" key="1">
    <source>
        <dbReference type="SAM" id="MobiDB-lite"/>
    </source>
</evidence>
<reference evidence="2" key="1">
    <citation type="journal article" date="2020" name="Stud. Mycol.">
        <title>101 Dothideomycetes genomes: a test case for predicting lifestyles and emergence of pathogens.</title>
        <authorList>
            <person name="Haridas S."/>
            <person name="Albert R."/>
            <person name="Binder M."/>
            <person name="Bloem J."/>
            <person name="Labutti K."/>
            <person name="Salamov A."/>
            <person name="Andreopoulos B."/>
            <person name="Baker S."/>
            <person name="Barry K."/>
            <person name="Bills G."/>
            <person name="Bluhm B."/>
            <person name="Cannon C."/>
            <person name="Castanera R."/>
            <person name="Culley D."/>
            <person name="Daum C."/>
            <person name="Ezra D."/>
            <person name="Gonzalez J."/>
            <person name="Henrissat B."/>
            <person name="Kuo A."/>
            <person name="Liang C."/>
            <person name="Lipzen A."/>
            <person name="Lutzoni F."/>
            <person name="Magnuson J."/>
            <person name="Mondo S."/>
            <person name="Nolan M."/>
            <person name="Ohm R."/>
            <person name="Pangilinan J."/>
            <person name="Park H.-J."/>
            <person name="Ramirez L."/>
            <person name="Alfaro M."/>
            <person name="Sun H."/>
            <person name="Tritt A."/>
            <person name="Yoshinaga Y."/>
            <person name="Zwiers L.-H."/>
            <person name="Turgeon B."/>
            <person name="Goodwin S."/>
            <person name="Spatafora J."/>
            <person name="Crous P."/>
            <person name="Grigoriev I."/>
        </authorList>
    </citation>
    <scope>NUCLEOTIDE SEQUENCE</scope>
    <source>
        <strain evidence="2">CBS 175.79</strain>
    </source>
</reference>
<dbReference type="PANTHER" id="PTHR40132:SF1">
    <property type="entry name" value="PRE-MRNA-SPLICING FACTOR 38B"/>
    <property type="match status" value="1"/>
</dbReference>
<feature type="compositionally biased region" description="Basic and acidic residues" evidence="1">
    <location>
        <begin position="46"/>
        <end position="74"/>
    </location>
</feature>
<evidence type="ECO:0008006" key="4">
    <source>
        <dbReference type="Google" id="ProtNLM"/>
    </source>
</evidence>
<dbReference type="GeneID" id="54290925"/>
<feature type="compositionally biased region" description="Basic residues" evidence="1">
    <location>
        <begin position="197"/>
        <end position="226"/>
    </location>
</feature>
<evidence type="ECO:0000313" key="2">
    <source>
        <dbReference type="EMBL" id="KAF2021881.1"/>
    </source>
</evidence>
<dbReference type="PANTHER" id="PTHR40132">
    <property type="entry name" value="PRE-MRNA-SPLICING FACTOR 38B"/>
    <property type="match status" value="1"/>
</dbReference>
<accession>A0A6A5YB09</accession>
<dbReference type="OrthoDB" id="2431475at2759"/>